<dbReference type="AlphaFoldDB" id="A0A5Q0M4F0"/>
<proteinExistence type="predicted"/>
<protein>
    <submittedName>
        <fullName evidence="2">Uncharacterized protein</fullName>
    </submittedName>
</protein>
<feature type="region of interest" description="Disordered" evidence="1">
    <location>
        <begin position="1"/>
        <end position="42"/>
    </location>
</feature>
<dbReference type="EMBL" id="CP045644">
    <property type="protein sequence ID" value="QFZ83322.1"/>
    <property type="molecule type" value="Genomic_DNA"/>
</dbReference>
<dbReference type="Proteomes" id="UP000326780">
    <property type="component" value="Chromosome"/>
</dbReference>
<feature type="compositionally biased region" description="Low complexity" evidence="1">
    <location>
        <begin position="25"/>
        <end position="35"/>
    </location>
</feature>
<organism evidence="2 3">
    <name type="scientific">Variovorax paradoxus</name>
    <dbReference type="NCBI Taxonomy" id="34073"/>
    <lineage>
        <taxon>Bacteria</taxon>
        <taxon>Pseudomonadati</taxon>
        <taxon>Pseudomonadota</taxon>
        <taxon>Betaproteobacteria</taxon>
        <taxon>Burkholderiales</taxon>
        <taxon>Comamonadaceae</taxon>
        <taxon>Variovorax</taxon>
    </lineage>
</organism>
<evidence type="ECO:0000313" key="2">
    <source>
        <dbReference type="EMBL" id="QFZ83322.1"/>
    </source>
</evidence>
<evidence type="ECO:0000256" key="1">
    <source>
        <dbReference type="SAM" id="MobiDB-lite"/>
    </source>
</evidence>
<gene>
    <name evidence="2" type="ORF">GFK26_11380</name>
</gene>
<evidence type="ECO:0000313" key="3">
    <source>
        <dbReference type="Proteomes" id="UP000326780"/>
    </source>
</evidence>
<accession>A0A5Q0M4F0</accession>
<reference evidence="2 3" key="1">
    <citation type="submission" date="2019-10" db="EMBL/GenBank/DDBJ databases">
        <title>Complete genome sequence of Variovorax paradoxus 5C-2.</title>
        <authorList>
            <person name="Gogoleva N.E."/>
            <person name="Balkin A.S."/>
        </authorList>
    </citation>
    <scope>NUCLEOTIDE SEQUENCE [LARGE SCALE GENOMIC DNA]</scope>
    <source>
        <strain evidence="2 3">5C-2</strain>
    </source>
</reference>
<sequence length="78" mass="8183">MANEGLPAEDAAGAQSNHNARGFQAPAATASPPTANRGAAAGHVLHQRLRQFLLQARARIFLITSDQKHGGVGKQKTE</sequence>
<name>A0A5Q0M4F0_VARPD</name>
<dbReference type="RefSeq" id="WP_153282056.1">
    <property type="nucleotide sequence ID" value="NZ_CP045644.1"/>
</dbReference>